<organism evidence="1 2">
    <name type="scientific">Perkinsus olseni</name>
    <name type="common">Perkinsus atlanticus</name>
    <dbReference type="NCBI Taxonomy" id="32597"/>
    <lineage>
        <taxon>Eukaryota</taxon>
        <taxon>Sar</taxon>
        <taxon>Alveolata</taxon>
        <taxon>Perkinsozoa</taxon>
        <taxon>Perkinsea</taxon>
        <taxon>Perkinsida</taxon>
        <taxon>Perkinsidae</taxon>
        <taxon>Perkinsus</taxon>
    </lineage>
</organism>
<evidence type="ECO:0000313" key="1">
    <source>
        <dbReference type="EMBL" id="KAF4691907.1"/>
    </source>
</evidence>
<comment type="caution">
    <text evidence="1">The sequence shown here is derived from an EMBL/GenBank/DDBJ whole genome shotgun (WGS) entry which is preliminary data.</text>
</comment>
<feature type="non-terminal residue" evidence="1">
    <location>
        <position position="1"/>
    </location>
</feature>
<keyword evidence="2" id="KW-1185">Reference proteome</keyword>
<proteinExistence type="predicted"/>
<sequence length="620" mass="68722">QAKRATCFSGHLSAAQRICRRPRASPAQGNRFVIVALFGVLRLVSLMSTRPFIIGASTASLLFNLPVSYSISSLAPDSPSDDYPPLFHAVFDSRDDSVSCMFVDISLPPVDTMQRALTFRVKNSSVETSTIECPRTDLFPVFKSTYNNRFALETYKFVNTSVPYDSSNIQTASWCTYDFGDRLPSNNTGLDPLRELNSASFRDEEAGLLAAVHEVEFPPGFPVLAGSFLPLWAREFKTRAADAAVSRTETFCSTVLKAIEDDRGTFEQLCGEFFEVSEEAVVAAKPEKRVFHTNDDSSSWERRPLRAAARSAARLDDTSAHFSSFMSVKQLIIGAASAVVLSNIRLALATITFRLVIDVRSSVVAAHACGHIGKVEHALDFPPLSDSKFDSERDAAHCTFRKQRPRLSDNLEGELELSVKDSTIQTHNIKCPRVDNAPAFITNYFRSAVSTYKVFNSSTVAGRDTFTGSWHLYDFGDNCPPRHYGVDPLGELNQTGFCHERARLFSAVSKLDFPSHLPILTADSPHEWESEAQEKAADDAVFYTERVCSAVSKAIKRELGSFRQLCAKVRDSAEAALVAARRRGWVFNTTTSMGYFWKRLTTKIVPPAEDGQERAECPIL</sequence>
<evidence type="ECO:0000313" key="2">
    <source>
        <dbReference type="Proteomes" id="UP000553632"/>
    </source>
</evidence>
<accession>A0A7J6P7Q5</accession>
<dbReference type="Proteomes" id="UP000553632">
    <property type="component" value="Unassembled WGS sequence"/>
</dbReference>
<gene>
    <name evidence="1" type="ORF">FOZ63_019958</name>
</gene>
<reference evidence="1 2" key="1">
    <citation type="submission" date="2020-04" db="EMBL/GenBank/DDBJ databases">
        <title>Perkinsus olseni comparative genomics.</title>
        <authorList>
            <person name="Bogema D.R."/>
        </authorList>
    </citation>
    <scope>NUCLEOTIDE SEQUENCE [LARGE SCALE GENOMIC DNA]</scope>
    <source>
        <strain evidence="1 2">ATCC PRA-207</strain>
    </source>
</reference>
<protein>
    <submittedName>
        <fullName evidence="1">Uncharacterized protein</fullName>
    </submittedName>
</protein>
<dbReference type="AlphaFoldDB" id="A0A7J6P7Q5"/>
<name>A0A7J6P7Q5_PEROL</name>
<dbReference type="EMBL" id="JABANO010039540">
    <property type="protein sequence ID" value="KAF4691907.1"/>
    <property type="molecule type" value="Genomic_DNA"/>
</dbReference>